<dbReference type="GO" id="GO:0042254">
    <property type="term" value="P:ribosome biogenesis"/>
    <property type="evidence" value="ECO:0007669"/>
    <property type="project" value="UniProtKB-KW"/>
</dbReference>
<evidence type="ECO:0000259" key="8">
    <source>
        <dbReference type="PROSITE" id="PS51710"/>
    </source>
</evidence>
<dbReference type="InterPro" id="IPR027417">
    <property type="entry name" value="P-loop_NTPase"/>
</dbReference>
<dbReference type="Proteomes" id="UP001311799">
    <property type="component" value="Unassembled WGS sequence"/>
</dbReference>
<dbReference type="InterPro" id="IPR010674">
    <property type="entry name" value="NOG1_Rossman_fold_dom"/>
</dbReference>
<keyword evidence="2 6" id="KW-0690">Ribosome biogenesis</keyword>
<dbReference type="InterPro" id="IPR041623">
    <property type="entry name" value="NOG1_N"/>
</dbReference>
<feature type="compositionally biased region" description="Basic and acidic residues" evidence="7">
    <location>
        <begin position="634"/>
        <end position="645"/>
    </location>
</feature>
<comment type="caution">
    <text evidence="9">The sequence shown here is derived from an EMBL/GenBank/DDBJ whole genome shotgun (WGS) entry which is preliminary data.</text>
</comment>
<organism evidence="9 10">
    <name type="scientific">Cryptosporidium xiaoi</name>
    <dbReference type="NCBI Taxonomy" id="659607"/>
    <lineage>
        <taxon>Eukaryota</taxon>
        <taxon>Sar</taxon>
        <taxon>Alveolata</taxon>
        <taxon>Apicomplexa</taxon>
        <taxon>Conoidasida</taxon>
        <taxon>Coccidia</taxon>
        <taxon>Eucoccidiorida</taxon>
        <taxon>Eimeriorina</taxon>
        <taxon>Cryptosporidiidae</taxon>
        <taxon>Cryptosporidium</taxon>
    </lineage>
</organism>
<proteinExistence type="inferred from homology"/>
<dbReference type="AlphaFoldDB" id="A0AAV9XYY3"/>
<keyword evidence="4" id="KW-0342">GTP-binding</keyword>
<name>A0AAV9XYY3_9CRYT</name>
<evidence type="ECO:0000256" key="1">
    <source>
        <dbReference type="ARBA" id="ARBA00004604"/>
    </source>
</evidence>
<evidence type="ECO:0000256" key="4">
    <source>
        <dbReference type="ARBA" id="ARBA00023134"/>
    </source>
</evidence>
<evidence type="ECO:0000256" key="3">
    <source>
        <dbReference type="ARBA" id="ARBA00022741"/>
    </source>
</evidence>
<dbReference type="GO" id="GO:0005730">
    <property type="term" value="C:nucleolus"/>
    <property type="evidence" value="ECO:0007669"/>
    <property type="project" value="UniProtKB-SubCell"/>
</dbReference>
<comment type="similarity">
    <text evidence="6">Belongs to the TRAFAC class OBG-HflX-like GTPase superfamily. OBG GTPase family. NOG subfamily.</text>
</comment>
<evidence type="ECO:0000313" key="9">
    <source>
        <dbReference type="EMBL" id="KAK6589693.1"/>
    </source>
</evidence>
<accession>A0AAV9XYY3</accession>
<dbReference type="GO" id="GO:0005525">
    <property type="term" value="F:GTP binding"/>
    <property type="evidence" value="ECO:0007669"/>
    <property type="project" value="UniProtKB-KW"/>
</dbReference>
<dbReference type="Gene3D" id="3.40.50.300">
    <property type="entry name" value="P-loop containing nucleotide triphosphate hydrolases"/>
    <property type="match status" value="1"/>
</dbReference>
<protein>
    <recommendedName>
        <fullName evidence="6">Nucleolar GTP-binding protein 1</fullName>
    </recommendedName>
</protein>
<feature type="domain" description="OBG-type G" evidence="8">
    <location>
        <begin position="173"/>
        <end position="353"/>
    </location>
</feature>
<feature type="region of interest" description="Disordered" evidence="7">
    <location>
        <begin position="608"/>
        <end position="689"/>
    </location>
</feature>
<dbReference type="PROSITE" id="PS51710">
    <property type="entry name" value="G_OBG"/>
    <property type="match status" value="1"/>
</dbReference>
<dbReference type="PRINTS" id="PR00326">
    <property type="entry name" value="GTP1OBG"/>
</dbReference>
<dbReference type="Gene3D" id="1.20.120.1190">
    <property type="match status" value="1"/>
</dbReference>
<dbReference type="PIRSF" id="PIRSF038919">
    <property type="entry name" value="NOG1"/>
    <property type="match status" value="1"/>
</dbReference>
<dbReference type="SUPFAM" id="SSF52540">
    <property type="entry name" value="P-loop containing nucleoside triphosphate hydrolases"/>
    <property type="match status" value="1"/>
</dbReference>
<comment type="function">
    <text evidence="6">Involved in the biogenesis of the 60S ribosomal subunit.</text>
</comment>
<reference evidence="9 10" key="1">
    <citation type="submission" date="2023-10" db="EMBL/GenBank/DDBJ databases">
        <title>Comparative genomics analysis reveals potential genetic determinants of host preference in Cryptosporidium xiaoi.</title>
        <authorList>
            <person name="Xiao L."/>
            <person name="Li J."/>
        </authorList>
    </citation>
    <scope>NUCLEOTIDE SEQUENCE [LARGE SCALE GENOMIC DNA]</scope>
    <source>
        <strain evidence="9 10">52996</strain>
    </source>
</reference>
<dbReference type="InterPro" id="IPR031167">
    <property type="entry name" value="G_OBG"/>
</dbReference>
<evidence type="ECO:0000313" key="10">
    <source>
        <dbReference type="Proteomes" id="UP001311799"/>
    </source>
</evidence>
<dbReference type="InterPro" id="IPR006073">
    <property type="entry name" value="GTP-bd"/>
</dbReference>
<keyword evidence="10" id="KW-1185">Reference proteome</keyword>
<evidence type="ECO:0000256" key="2">
    <source>
        <dbReference type="ARBA" id="ARBA00022517"/>
    </source>
</evidence>
<keyword evidence="5 6" id="KW-0539">Nucleus</keyword>
<dbReference type="CDD" id="cd01897">
    <property type="entry name" value="NOG"/>
    <property type="match status" value="1"/>
</dbReference>
<evidence type="ECO:0000256" key="6">
    <source>
        <dbReference type="PIRNR" id="PIRNR038919"/>
    </source>
</evidence>
<dbReference type="InterPro" id="IPR024926">
    <property type="entry name" value="NOG1"/>
</dbReference>
<gene>
    <name evidence="9" type="ORF">RS030_1130</name>
</gene>
<dbReference type="Pfam" id="PF06858">
    <property type="entry name" value="NOG1"/>
    <property type="match status" value="1"/>
</dbReference>
<evidence type="ECO:0000256" key="7">
    <source>
        <dbReference type="SAM" id="MobiDB-lite"/>
    </source>
</evidence>
<keyword evidence="3" id="KW-0547">Nucleotide-binding</keyword>
<dbReference type="InterPro" id="IPR012973">
    <property type="entry name" value="NOG_C"/>
</dbReference>
<evidence type="ECO:0000256" key="5">
    <source>
        <dbReference type="ARBA" id="ARBA00023242"/>
    </source>
</evidence>
<sequence>MNSTSLGHRFKDITIIPNSKDLIDIVLSKTQRKTPTQVHPQFQISRIRSFYMRKVKFCQQVIHDRLGMILSQFPRLDEIHPFYSDLCNVLYDRDHYKLALGHISGSKNIIDSLAKDYVRLLKYADSPYKCKMLKRAALGRMCTCLKKLQAPLEYLEEVRQHIGRLPSINPTTRTLIVCGYPNVGKSSFINCISHANVEVEPYAFTTKSLYVGHFDYNYVRWQVIDTPGILDRPLDERNTIEMTAITALAHIHSCILYFIDISEECGYSIEKQAHLFHSIKTLFRNKPVFIVLNKIDSRSVEDLNQEEQKMIQDLRVKNPEDTCNVDVVDYLKMSTMQKIGVEDAKNRACNELLKRRIENKMQNKRVDAISGRLHIAEVPLSKDRPPFIPESVIKERTQNMADGISKIKTKPKSGPTEKELEEERGGAGVYQMDWNRKYILRDDNWKYDLVPEIIDGKNIMDFIDPDIEDKLRQLEKEEEILLMNDPSQEFDEKLWEQTQSALKSIHQKINLKRRENMDNKARNTPILPRGRARNSGELNKLTINLDELGYDVSRFHERGRSLVKKEEEKRERGRSLTRKMVEDSLNIVANLSKKRPREDIEQDVDMLNEDTQQTVKKKRLATRGQSNAPNRIDASIKPEKQEKAERLRRKAQSRLNKLAKRGEADRSVPTKMPMHLYSGKRGLGKTDRR</sequence>
<dbReference type="Pfam" id="PF08155">
    <property type="entry name" value="NOGCT"/>
    <property type="match status" value="1"/>
</dbReference>
<dbReference type="PANTHER" id="PTHR45759">
    <property type="entry name" value="NUCLEOLAR GTP-BINDING PROTEIN 1"/>
    <property type="match status" value="1"/>
</dbReference>
<dbReference type="Pfam" id="PF17835">
    <property type="entry name" value="NOG1_N"/>
    <property type="match status" value="1"/>
</dbReference>
<dbReference type="EMBL" id="JAWDEY010000011">
    <property type="protein sequence ID" value="KAK6589693.1"/>
    <property type="molecule type" value="Genomic_DNA"/>
</dbReference>
<comment type="subcellular location">
    <subcellularLocation>
        <location evidence="1 6">Nucleus</location>
        <location evidence="1 6">Nucleolus</location>
    </subcellularLocation>
</comment>